<dbReference type="InterPro" id="IPR002110">
    <property type="entry name" value="Ankyrin_rpt"/>
</dbReference>
<name>A0A813DLF3_POLGL</name>
<evidence type="ECO:0000313" key="7">
    <source>
        <dbReference type="Proteomes" id="UP000654075"/>
    </source>
</evidence>
<dbReference type="Proteomes" id="UP000654075">
    <property type="component" value="Unassembled WGS sequence"/>
</dbReference>
<dbReference type="Gene3D" id="1.25.40.20">
    <property type="entry name" value="Ankyrin repeat-containing domain"/>
    <property type="match status" value="1"/>
</dbReference>
<dbReference type="AlphaFoldDB" id="A0A813DLF3"/>
<dbReference type="InterPro" id="IPR036770">
    <property type="entry name" value="Ankyrin_rpt-contain_sf"/>
</dbReference>
<evidence type="ECO:0000256" key="3">
    <source>
        <dbReference type="PROSITE-ProRule" id="PRU00023"/>
    </source>
</evidence>
<dbReference type="SMART" id="SM00248">
    <property type="entry name" value="ANK"/>
    <property type="match status" value="3"/>
</dbReference>
<dbReference type="EMBL" id="CAJNNV010002397">
    <property type="protein sequence ID" value="CAE8587095.1"/>
    <property type="molecule type" value="Genomic_DNA"/>
</dbReference>
<evidence type="ECO:0000313" key="6">
    <source>
        <dbReference type="EMBL" id="CAE8587095.1"/>
    </source>
</evidence>
<dbReference type="PROSITE" id="PS50088">
    <property type="entry name" value="ANK_REPEAT"/>
    <property type="match status" value="2"/>
</dbReference>
<keyword evidence="2 3" id="KW-0040">ANK repeat</keyword>
<gene>
    <name evidence="6" type="ORF">PGLA1383_LOCUS5947</name>
</gene>
<feature type="region of interest" description="Disordered" evidence="4">
    <location>
        <begin position="246"/>
        <end position="269"/>
    </location>
</feature>
<feature type="repeat" description="ANK" evidence="3">
    <location>
        <begin position="192"/>
        <end position="217"/>
    </location>
</feature>
<proteinExistence type="predicted"/>
<feature type="chain" id="PRO_5032288163" description="Ankyrin repeat domain-containing protein" evidence="5">
    <location>
        <begin position="24"/>
        <end position="269"/>
    </location>
</feature>
<feature type="signal peptide" evidence="5">
    <location>
        <begin position="1"/>
        <end position="23"/>
    </location>
</feature>
<sequence length="269" mass="26656">MAPTRSRLMLLSVLAASAGVLAAAQGQAKAAGGGAPATGAGAKAAASTMPAMAAAPAAPIVAAAPAAARTLQEAAPVPSAGEIQNGKDMAYCDAVKERDMTKLKAALVSGANIDTCLAGAGDGWSMLTTVVMGGTDPNLIAIGQYLIAQGADVDLQDRRGRTPLFFAARFGNIDLVKDMLKVTKNLRPTDQNGVTALYHAARQGHAAVCSLMIAAGAADPMVAELEPDMDSAMRAAFGLGATTTTTTAAPAAPAPSPPAAASGATMGDL</sequence>
<keyword evidence="5" id="KW-0732">Signal</keyword>
<keyword evidence="1" id="KW-0677">Repeat</keyword>
<evidence type="ECO:0000256" key="2">
    <source>
        <dbReference type="ARBA" id="ARBA00023043"/>
    </source>
</evidence>
<dbReference type="GO" id="GO:0006396">
    <property type="term" value="P:RNA processing"/>
    <property type="evidence" value="ECO:0007669"/>
    <property type="project" value="TreeGrafter"/>
</dbReference>
<evidence type="ECO:0008006" key="8">
    <source>
        <dbReference type="Google" id="ProtNLM"/>
    </source>
</evidence>
<dbReference type="GO" id="GO:0003723">
    <property type="term" value="F:RNA binding"/>
    <property type="evidence" value="ECO:0007669"/>
    <property type="project" value="TreeGrafter"/>
</dbReference>
<protein>
    <recommendedName>
        <fullName evidence="8">Ankyrin repeat domain-containing protein</fullName>
    </recommendedName>
</protein>
<dbReference type="PANTHER" id="PTHR24141">
    <property type="entry name" value="2-5A-DEPENDENT RIBONUCLEASE"/>
    <property type="match status" value="1"/>
</dbReference>
<comment type="caution">
    <text evidence="6">The sequence shown here is derived from an EMBL/GenBank/DDBJ whole genome shotgun (WGS) entry which is preliminary data.</text>
</comment>
<organism evidence="6 7">
    <name type="scientific">Polarella glacialis</name>
    <name type="common">Dinoflagellate</name>
    <dbReference type="NCBI Taxonomy" id="89957"/>
    <lineage>
        <taxon>Eukaryota</taxon>
        <taxon>Sar</taxon>
        <taxon>Alveolata</taxon>
        <taxon>Dinophyceae</taxon>
        <taxon>Suessiales</taxon>
        <taxon>Suessiaceae</taxon>
        <taxon>Polarella</taxon>
    </lineage>
</organism>
<dbReference type="GO" id="GO:0004540">
    <property type="term" value="F:RNA nuclease activity"/>
    <property type="evidence" value="ECO:0007669"/>
    <property type="project" value="TreeGrafter"/>
</dbReference>
<dbReference type="OrthoDB" id="10070851at2759"/>
<feature type="compositionally biased region" description="Low complexity" evidence="4">
    <location>
        <begin position="259"/>
        <end position="269"/>
    </location>
</feature>
<keyword evidence="7" id="KW-1185">Reference proteome</keyword>
<dbReference type="PROSITE" id="PS50297">
    <property type="entry name" value="ANK_REP_REGION"/>
    <property type="match status" value="2"/>
</dbReference>
<dbReference type="SUPFAM" id="SSF48403">
    <property type="entry name" value="Ankyrin repeat"/>
    <property type="match status" value="1"/>
</dbReference>
<dbReference type="PANTHER" id="PTHR24141:SF1">
    <property type="entry name" value="2-5A-DEPENDENT RIBONUCLEASE"/>
    <property type="match status" value="1"/>
</dbReference>
<evidence type="ECO:0000256" key="1">
    <source>
        <dbReference type="ARBA" id="ARBA00022737"/>
    </source>
</evidence>
<feature type="repeat" description="ANK" evidence="3">
    <location>
        <begin position="159"/>
        <end position="191"/>
    </location>
</feature>
<dbReference type="Pfam" id="PF12796">
    <property type="entry name" value="Ank_2"/>
    <property type="match status" value="1"/>
</dbReference>
<evidence type="ECO:0000256" key="4">
    <source>
        <dbReference type="SAM" id="MobiDB-lite"/>
    </source>
</evidence>
<evidence type="ECO:0000256" key="5">
    <source>
        <dbReference type="SAM" id="SignalP"/>
    </source>
</evidence>
<accession>A0A813DLF3</accession>
<reference evidence="6" key="1">
    <citation type="submission" date="2021-02" db="EMBL/GenBank/DDBJ databases">
        <authorList>
            <person name="Dougan E. K."/>
            <person name="Rhodes N."/>
            <person name="Thang M."/>
            <person name="Chan C."/>
        </authorList>
    </citation>
    <scope>NUCLEOTIDE SEQUENCE</scope>
</reference>